<dbReference type="NCBIfam" id="TIGR01310">
    <property type="entry name" value="uL30_euk"/>
    <property type="match status" value="1"/>
</dbReference>
<dbReference type="InterPro" id="IPR016082">
    <property type="entry name" value="Ribosomal_uL30_ferredoxin-like"/>
</dbReference>
<evidence type="ECO:0000313" key="6">
    <source>
        <dbReference type="EMBL" id="KAJ3425094.1"/>
    </source>
</evidence>
<evidence type="ECO:0000259" key="4">
    <source>
        <dbReference type="Pfam" id="PF00327"/>
    </source>
</evidence>
<evidence type="ECO:0000313" key="9">
    <source>
        <dbReference type="Proteomes" id="UP001150062"/>
    </source>
</evidence>
<feature type="domain" description="Large ribosomal subunit protein uL30-like ferredoxin-like fold" evidence="4">
    <location>
        <begin position="81"/>
        <end position="131"/>
    </location>
</feature>
<dbReference type="PROSITE" id="PS00634">
    <property type="entry name" value="RIBOSOMAL_L30"/>
    <property type="match status" value="1"/>
</dbReference>
<dbReference type="InterPro" id="IPR018038">
    <property type="entry name" value="Ribosomal_uL30_CS"/>
</dbReference>
<organism evidence="6 8">
    <name type="scientific">Anaeramoeba flamelloides</name>
    <dbReference type="NCBI Taxonomy" id="1746091"/>
    <lineage>
        <taxon>Eukaryota</taxon>
        <taxon>Metamonada</taxon>
        <taxon>Anaeramoebidae</taxon>
        <taxon>Anaeramoeba</taxon>
    </lineage>
</organism>
<reference evidence="7" key="1">
    <citation type="submission" date="2022-08" db="EMBL/GenBank/DDBJ databases">
        <title>Novel sulfate-reducing endosymbionts in the free-living metamonad Anaeramoeba.</title>
        <authorList>
            <person name="Jerlstrom-Hultqvist J."/>
            <person name="Cepicka I."/>
            <person name="Gallot-Lavallee L."/>
            <person name="Salas-Leiva D."/>
            <person name="Curtis B.A."/>
            <person name="Zahonova K."/>
            <person name="Pipaliya S."/>
            <person name="Dacks J."/>
            <person name="Roger A.J."/>
        </authorList>
    </citation>
    <scope>NUCLEOTIDE SEQUENCE</scope>
    <source>
        <strain evidence="7">Schooner1</strain>
    </source>
</reference>
<dbReference type="SUPFAM" id="SSF55129">
    <property type="entry name" value="Ribosomal protein L30p/L7e"/>
    <property type="match status" value="1"/>
</dbReference>
<dbReference type="EMBL" id="JAOAOG010000075">
    <property type="protein sequence ID" value="KAJ6250542.1"/>
    <property type="molecule type" value="Genomic_DNA"/>
</dbReference>
<dbReference type="GO" id="GO:0003723">
    <property type="term" value="F:RNA binding"/>
    <property type="evidence" value="ECO:0007669"/>
    <property type="project" value="InterPro"/>
</dbReference>
<evidence type="ECO:0000313" key="8">
    <source>
        <dbReference type="Proteomes" id="UP001146793"/>
    </source>
</evidence>
<evidence type="ECO:0000256" key="3">
    <source>
        <dbReference type="ARBA" id="ARBA00023274"/>
    </source>
</evidence>
<dbReference type="EMBL" id="JANTQA010000070">
    <property type="protein sequence ID" value="KAJ3425094.1"/>
    <property type="molecule type" value="Genomic_DNA"/>
</dbReference>
<sequence>MSKQVPETIKKQVKRSFNSKEVKKEKNEKRMKLLKEIQSKAFKRAEKYEKEYLEQDQKLVELKQKALKEGSFYREPEPKLAFIIRIRGIVGVPPKPRKILQLLRLRRIYSGVFIRLNKSSLRMLHFIDPYVTWGYPDVETVRALIYKRGHARVNHQRKIIDSNEMIYDKLQKYDIVCMEDLVHEIYTVGKNFKHANSFLWAFKLKPPVGGFSTVKKSFVNKGEHGNREQYINTLVKKMI</sequence>
<dbReference type="InterPro" id="IPR036919">
    <property type="entry name" value="Ribo_uL30_ferredoxin-like_sf"/>
</dbReference>
<feature type="domain" description="Large ribosomal subunit protein uL30 N-terminal eukaryotes" evidence="5">
    <location>
        <begin position="5"/>
        <end position="76"/>
    </location>
</feature>
<accession>A0AAV7YC94</accession>
<evidence type="ECO:0000259" key="5">
    <source>
        <dbReference type="Pfam" id="PF08079"/>
    </source>
</evidence>
<comment type="caution">
    <text evidence="6">The sequence shown here is derived from an EMBL/GenBank/DDBJ whole genome shotgun (WGS) entry which is preliminary data.</text>
</comment>
<dbReference type="InterPro" id="IPR039699">
    <property type="entry name" value="Ribosomal_uL30"/>
</dbReference>
<dbReference type="Proteomes" id="UP001150062">
    <property type="component" value="Unassembled WGS sequence"/>
</dbReference>
<protein>
    <submittedName>
        <fullName evidence="6">60S ribosomal protein L7</fullName>
    </submittedName>
</protein>
<dbReference type="FunFam" id="3.30.1390.20:FF:000004">
    <property type="entry name" value="60S ribosomal protein L7"/>
    <property type="match status" value="1"/>
</dbReference>
<dbReference type="Proteomes" id="UP001146793">
    <property type="component" value="Unassembled WGS sequence"/>
</dbReference>
<gene>
    <name evidence="6" type="ORF">M0812_27526</name>
    <name evidence="7" type="ORF">M0813_16029</name>
</gene>
<proteinExistence type="inferred from homology"/>
<keyword evidence="3" id="KW-0687">Ribonucleoprotein</keyword>
<dbReference type="Pfam" id="PF00327">
    <property type="entry name" value="Ribosomal_L30"/>
    <property type="match status" value="1"/>
</dbReference>
<keyword evidence="9" id="KW-1185">Reference proteome</keyword>
<dbReference type="Gene3D" id="3.30.1390.20">
    <property type="entry name" value="Ribosomal protein L30, ferredoxin-like fold domain"/>
    <property type="match status" value="1"/>
</dbReference>
<dbReference type="InterPro" id="IPR035808">
    <property type="entry name" value="Ribosomal_uL30_euk_arc"/>
</dbReference>
<dbReference type="Pfam" id="PF08079">
    <property type="entry name" value="Ribosomal_L30_N"/>
    <property type="match status" value="1"/>
</dbReference>
<dbReference type="CDD" id="cd01657">
    <property type="entry name" value="Ribosomal_L7_archeal_euk"/>
    <property type="match status" value="1"/>
</dbReference>
<name>A0AAV7YC94_9EUKA</name>
<evidence type="ECO:0000256" key="2">
    <source>
        <dbReference type="ARBA" id="ARBA00022980"/>
    </source>
</evidence>
<dbReference type="AlphaFoldDB" id="A0AAV7YC94"/>
<dbReference type="PANTHER" id="PTHR11524:SF16">
    <property type="entry name" value="LARGE RIBOSOMAL SUBUNIT PROTEIN UL30"/>
    <property type="match status" value="1"/>
</dbReference>
<dbReference type="PANTHER" id="PTHR11524">
    <property type="entry name" value="60S RIBOSOMAL PROTEIN L7"/>
    <property type="match status" value="1"/>
</dbReference>
<dbReference type="GO" id="GO:0003735">
    <property type="term" value="F:structural constituent of ribosome"/>
    <property type="evidence" value="ECO:0007669"/>
    <property type="project" value="TreeGrafter"/>
</dbReference>
<evidence type="ECO:0000313" key="7">
    <source>
        <dbReference type="EMBL" id="KAJ6250542.1"/>
    </source>
</evidence>
<dbReference type="InterPro" id="IPR012988">
    <property type="entry name" value="Ribosomal_uL30_N_euk"/>
</dbReference>
<dbReference type="GO" id="GO:0022625">
    <property type="term" value="C:cytosolic large ribosomal subunit"/>
    <property type="evidence" value="ECO:0007669"/>
    <property type="project" value="TreeGrafter"/>
</dbReference>
<reference evidence="6" key="2">
    <citation type="submission" date="2022-08" db="EMBL/GenBank/DDBJ databases">
        <title>Novel sulphate-reducing endosymbionts in the free-living metamonad Anaeramoeba.</title>
        <authorList>
            <person name="Jerlstrom-Hultqvist J."/>
            <person name="Cepicka I."/>
            <person name="Gallot-Lavallee L."/>
            <person name="Salas-Leiva D."/>
            <person name="Curtis B.A."/>
            <person name="Zahonova K."/>
            <person name="Pipaliya S."/>
            <person name="Dacks J."/>
            <person name="Roger A.J."/>
        </authorList>
    </citation>
    <scope>NUCLEOTIDE SEQUENCE</scope>
    <source>
        <strain evidence="6">Busselton2</strain>
    </source>
</reference>
<dbReference type="InterPro" id="IPR005998">
    <property type="entry name" value="Ribosomal_uL30_euk"/>
</dbReference>
<keyword evidence="2 6" id="KW-0689">Ribosomal protein</keyword>
<dbReference type="GO" id="GO:0000463">
    <property type="term" value="P:maturation of LSU-rRNA from tricistronic rRNA transcript (SSU-rRNA, 5.8S rRNA, LSU-rRNA)"/>
    <property type="evidence" value="ECO:0007669"/>
    <property type="project" value="TreeGrafter"/>
</dbReference>
<evidence type="ECO:0000256" key="1">
    <source>
        <dbReference type="ARBA" id="ARBA00007594"/>
    </source>
</evidence>
<comment type="similarity">
    <text evidence="1">Belongs to the universal ribosomal protein uL30 family.</text>
</comment>
<dbReference type="Gene3D" id="1.10.15.30">
    <property type="match status" value="1"/>
</dbReference>